<evidence type="ECO:0000256" key="8">
    <source>
        <dbReference type="ARBA" id="ARBA00022833"/>
    </source>
</evidence>
<protein>
    <submittedName>
        <fullName evidence="14">Ectonucleotide pyrophosphatase/phosphodiesterase 5</fullName>
    </submittedName>
</protein>
<comment type="similarity">
    <text evidence="3">Belongs to the nucleotide pyrophosphatase/phosphodiesterase family.</text>
</comment>
<keyword evidence="9 12" id="KW-1133">Transmembrane helix</keyword>
<keyword evidence="8" id="KW-0862">Zinc</keyword>
<dbReference type="GeneID" id="103184990"/>
<keyword evidence="10 12" id="KW-0472">Membrane</keyword>
<feature type="chain" id="PRO_5021212088" evidence="13">
    <location>
        <begin position="28"/>
        <end position="477"/>
    </location>
</feature>
<reference evidence="15" key="1">
    <citation type="journal article" date="2006" name="Science">
        <title>Ancient noncoding elements conserved in the human genome.</title>
        <authorList>
            <person name="Venkatesh B."/>
            <person name="Kirkness E.F."/>
            <person name="Loh Y.H."/>
            <person name="Halpern A.L."/>
            <person name="Lee A.P."/>
            <person name="Johnson J."/>
            <person name="Dandona N."/>
            <person name="Viswanathan L.D."/>
            <person name="Tay A."/>
            <person name="Venter J.C."/>
            <person name="Strausberg R.L."/>
            <person name="Brenner S."/>
        </authorList>
    </citation>
    <scope>NUCLEOTIDE SEQUENCE [LARGE SCALE GENOMIC DNA]</scope>
</reference>
<dbReference type="GO" id="GO:0016020">
    <property type="term" value="C:membrane"/>
    <property type="evidence" value="ECO:0007669"/>
    <property type="project" value="UniProtKB-SubCell"/>
</dbReference>
<dbReference type="SUPFAM" id="SSF53649">
    <property type="entry name" value="Alkaline phosphatase-like"/>
    <property type="match status" value="1"/>
</dbReference>
<reference evidence="14" key="4">
    <citation type="submission" date="2025-08" db="UniProtKB">
        <authorList>
            <consortium name="Ensembl"/>
        </authorList>
    </citation>
    <scope>IDENTIFICATION</scope>
</reference>
<evidence type="ECO:0000256" key="6">
    <source>
        <dbReference type="ARBA" id="ARBA00022729"/>
    </source>
</evidence>
<dbReference type="GO" id="GO:0046872">
    <property type="term" value="F:metal ion binding"/>
    <property type="evidence" value="ECO:0007669"/>
    <property type="project" value="UniProtKB-KW"/>
</dbReference>
<dbReference type="OMA" id="DEYVSRD"/>
<evidence type="ECO:0000256" key="2">
    <source>
        <dbReference type="ARBA" id="ARBA00004167"/>
    </source>
</evidence>
<dbReference type="Ensembl" id="ENSCMIT00000023948.1">
    <property type="protein sequence ID" value="ENSCMIP00000023547.1"/>
    <property type="gene ID" value="ENSCMIG00000010510.1"/>
</dbReference>
<keyword evidence="15" id="KW-1185">Reference proteome</keyword>
<evidence type="ECO:0000256" key="3">
    <source>
        <dbReference type="ARBA" id="ARBA00010594"/>
    </source>
</evidence>
<dbReference type="KEGG" id="cmk:103184990"/>
<evidence type="ECO:0000256" key="11">
    <source>
        <dbReference type="ARBA" id="ARBA00023180"/>
    </source>
</evidence>
<dbReference type="AlphaFoldDB" id="A0A4W3I443"/>
<evidence type="ECO:0000256" key="7">
    <source>
        <dbReference type="ARBA" id="ARBA00022801"/>
    </source>
</evidence>
<evidence type="ECO:0000256" key="4">
    <source>
        <dbReference type="ARBA" id="ARBA00022692"/>
    </source>
</evidence>
<dbReference type="FunFam" id="3.30.1360.180:FF:000004">
    <property type="entry name" value="Ectonucleotide pyrophosphatase/phosphodiesterase family member 4"/>
    <property type="match status" value="1"/>
</dbReference>
<dbReference type="Gene3D" id="3.30.1360.180">
    <property type="match status" value="1"/>
</dbReference>
<dbReference type="InParanoid" id="A0A4W3I443"/>
<dbReference type="CTD" id="59084"/>
<accession>A0A4W3I443</accession>
<evidence type="ECO:0000256" key="5">
    <source>
        <dbReference type="ARBA" id="ARBA00022723"/>
    </source>
</evidence>
<dbReference type="InterPro" id="IPR002591">
    <property type="entry name" value="Phosphodiest/P_Trfase"/>
</dbReference>
<sequence>MPAMVAHIYQICLWQFLLCFTLTKVVSIQLDQPRVLLVSFDGFRWDYIYRVPTPHFKYIMENGIHVKRVTDVFITKTFPNHYSLVTGLYAESHGIVSNEMYDPDLNISFSMDKSNALNPVWWEEAYPLWITNQIQGHKSGAAMWPGTDVQIHGIFPTHYMPYNISVSFEDRVARLIDWFTGKDPVNFGVLYWEEPDISGHNLGPDSVLMNDIIADIDLKLGYLITQLQKAGLWETLNIIVTSDHGMAQCSKDRIIELDRYVNNELYTWIDFSPVSAILPKPDRYNDVYNALINAHPNMTVYKKEEIPDRFHYKHNNRIQPIIAVADEGWTIDQNISSGIFLLGNHGYDNTLQSMHPIFVAHGPAFKKNFTKEAIRSVDIYPLICHILGLDPMPNNGSFKNVQELLTAVKLGKTEKTDLENVSHFEINTGGSYAWLGILLGSVLVVGFLIVFVLMMTKSQMSILHIHHGEMAQPLLPT</sequence>
<organism evidence="14 15">
    <name type="scientific">Callorhinchus milii</name>
    <name type="common">Ghost shark</name>
    <dbReference type="NCBI Taxonomy" id="7868"/>
    <lineage>
        <taxon>Eukaryota</taxon>
        <taxon>Metazoa</taxon>
        <taxon>Chordata</taxon>
        <taxon>Craniata</taxon>
        <taxon>Vertebrata</taxon>
        <taxon>Chondrichthyes</taxon>
        <taxon>Holocephali</taxon>
        <taxon>Chimaeriformes</taxon>
        <taxon>Callorhinchidae</taxon>
        <taxon>Callorhinchus</taxon>
    </lineage>
</organism>
<keyword evidence="4 12" id="KW-0812">Transmembrane</keyword>
<evidence type="ECO:0000256" key="1">
    <source>
        <dbReference type="ARBA" id="ARBA00001947"/>
    </source>
</evidence>
<dbReference type="Pfam" id="PF01663">
    <property type="entry name" value="Phosphodiest"/>
    <property type="match status" value="1"/>
</dbReference>
<keyword evidence="7" id="KW-0378">Hydrolase</keyword>
<dbReference type="CDD" id="cd16018">
    <property type="entry name" value="Enpp"/>
    <property type="match status" value="1"/>
</dbReference>
<reference evidence="15" key="3">
    <citation type="journal article" date="2014" name="Nature">
        <title>Elephant shark genome provides unique insights into gnathostome evolution.</title>
        <authorList>
            <consortium name="International Elephant Shark Genome Sequencing Consortium"/>
            <person name="Venkatesh B."/>
            <person name="Lee A.P."/>
            <person name="Ravi V."/>
            <person name="Maurya A.K."/>
            <person name="Lian M.M."/>
            <person name="Swann J.B."/>
            <person name="Ohta Y."/>
            <person name="Flajnik M.F."/>
            <person name="Sutoh Y."/>
            <person name="Kasahara M."/>
            <person name="Hoon S."/>
            <person name="Gangu V."/>
            <person name="Roy S.W."/>
            <person name="Irimia M."/>
            <person name="Korzh V."/>
            <person name="Kondrychyn I."/>
            <person name="Lim Z.W."/>
            <person name="Tay B.H."/>
            <person name="Tohari S."/>
            <person name="Kong K.W."/>
            <person name="Ho S."/>
            <person name="Lorente-Galdos B."/>
            <person name="Quilez J."/>
            <person name="Marques-Bonet T."/>
            <person name="Raney B.J."/>
            <person name="Ingham P.W."/>
            <person name="Tay A."/>
            <person name="Hillier L.W."/>
            <person name="Minx P."/>
            <person name="Boehm T."/>
            <person name="Wilson R.K."/>
            <person name="Brenner S."/>
            <person name="Warren W.C."/>
        </authorList>
    </citation>
    <scope>NUCLEOTIDE SEQUENCE [LARGE SCALE GENOMIC DNA]</scope>
</reference>
<feature type="signal peptide" evidence="13">
    <location>
        <begin position="1"/>
        <end position="27"/>
    </location>
</feature>
<dbReference type="GO" id="GO:0016787">
    <property type="term" value="F:hydrolase activity"/>
    <property type="evidence" value="ECO:0007669"/>
    <property type="project" value="UniProtKB-KW"/>
</dbReference>
<comment type="cofactor">
    <cofactor evidence="1">
        <name>Zn(2+)</name>
        <dbReference type="ChEBI" id="CHEBI:29105"/>
    </cofactor>
</comment>
<dbReference type="PANTHER" id="PTHR10151:SF125">
    <property type="entry name" value="ECTONUCLEOTIDE PYROPHOSPHATASE_PHOSPHODIESTERASE FAMILY MEMBER 5"/>
    <property type="match status" value="1"/>
</dbReference>
<evidence type="ECO:0000256" key="12">
    <source>
        <dbReference type="SAM" id="Phobius"/>
    </source>
</evidence>
<evidence type="ECO:0000313" key="15">
    <source>
        <dbReference type="Proteomes" id="UP000314986"/>
    </source>
</evidence>
<name>A0A4W3I443_CALMI</name>
<comment type="subcellular location">
    <subcellularLocation>
        <location evidence="2">Membrane</location>
        <topology evidence="2">Single-pass membrane protein</topology>
    </subcellularLocation>
</comment>
<feature type="transmembrane region" description="Helical" evidence="12">
    <location>
        <begin position="432"/>
        <end position="454"/>
    </location>
</feature>
<dbReference type="OrthoDB" id="415411at2759"/>
<keyword evidence="11" id="KW-0325">Glycoprotein</keyword>
<dbReference type="Proteomes" id="UP000314986">
    <property type="component" value="Unassembled WGS sequence"/>
</dbReference>
<evidence type="ECO:0000313" key="14">
    <source>
        <dbReference type="Ensembl" id="ENSCMIP00000023547.1"/>
    </source>
</evidence>
<evidence type="ECO:0000256" key="9">
    <source>
        <dbReference type="ARBA" id="ARBA00022989"/>
    </source>
</evidence>
<dbReference type="GeneTree" id="ENSGT00940000160562"/>
<keyword evidence="6 13" id="KW-0732">Signal</keyword>
<dbReference type="PANTHER" id="PTHR10151">
    <property type="entry name" value="ECTONUCLEOTIDE PYROPHOSPHATASE/PHOSPHODIESTERASE"/>
    <property type="match status" value="1"/>
</dbReference>
<dbReference type="Gene3D" id="3.40.720.10">
    <property type="entry name" value="Alkaline Phosphatase, subunit A"/>
    <property type="match status" value="1"/>
</dbReference>
<gene>
    <name evidence="14" type="primary">enpp5</name>
</gene>
<evidence type="ECO:0000256" key="10">
    <source>
        <dbReference type="ARBA" id="ARBA00023136"/>
    </source>
</evidence>
<evidence type="ECO:0000256" key="13">
    <source>
        <dbReference type="SAM" id="SignalP"/>
    </source>
</evidence>
<dbReference type="InterPro" id="IPR017850">
    <property type="entry name" value="Alkaline_phosphatase_core_sf"/>
</dbReference>
<dbReference type="RefSeq" id="XP_007901470.1">
    <property type="nucleotide sequence ID" value="XM_007903279.2"/>
</dbReference>
<proteinExistence type="inferred from homology"/>
<dbReference type="STRING" id="7868.ENSCMIP00000023547"/>
<keyword evidence="5" id="KW-0479">Metal-binding</keyword>
<reference evidence="15" key="2">
    <citation type="journal article" date="2007" name="PLoS Biol.">
        <title>Survey sequencing and comparative analysis of the elephant shark (Callorhinchus milii) genome.</title>
        <authorList>
            <person name="Venkatesh B."/>
            <person name="Kirkness E.F."/>
            <person name="Loh Y.H."/>
            <person name="Halpern A.L."/>
            <person name="Lee A.P."/>
            <person name="Johnson J."/>
            <person name="Dandona N."/>
            <person name="Viswanathan L.D."/>
            <person name="Tay A."/>
            <person name="Venter J.C."/>
            <person name="Strausberg R.L."/>
            <person name="Brenner S."/>
        </authorList>
    </citation>
    <scope>NUCLEOTIDE SEQUENCE [LARGE SCALE GENOMIC DNA]</scope>
</reference>
<reference evidence="14" key="5">
    <citation type="submission" date="2025-09" db="UniProtKB">
        <authorList>
            <consortium name="Ensembl"/>
        </authorList>
    </citation>
    <scope>IDENTIFICATION</scope>
</reference>